<comment type="caution">
    <text evidence="2">The sequence shown here is derived from an EMBL/GenBank/DDBJ whole genome shotgun (WGS) entry which is preliminary data.</text>
</comment>
<dbReference type="Proteomes" id="UP000284842">
    <property type="component" value="Unassembled WGS sequence"/>
</dbReference>
<reference evidence="2 3" key="1">
    <citation type="journal article" date="2018" name="Evol. Lett.">
        <title>Horizontal gene cluster transfer increased hallucinogenic mushroom diversity.</title>
        <authorList>
            <person name="Reynolds H.T."/>
            <person name="Vijayakumar V."/>
            <person name="Gluck-Thaler E."/>
            <person name="Korotkin H.B."/>
            <person name="Matheny P.B."/>
            <person name="Slot J.C."/>
        </authorList>
    </citation>
    <scope>NUCLEOTIDE SEQUENCE [LARGE SCALE GENOMIC DNA]</scope>
    <source>
        <strain evidence="2 3">2629</strain>
    </source>
</reference>
<evidence type="ECO:0000313" key="2">
    <source>
        <dbReference type="EMBL" id="PPQ63327.1"/>
    </source>
</evidence>
<feature type="region of interest" description="Disordered" evidence="1">
    <location>
        <begin position="1"/>
        <end position="53"/>
    </location>
</feature>
<protein>
    <submittedName>
        <fullName evidence="2">Uncharacterized protein</fullName>
    </submittedName>
</protein>
<feature type="compositionally biased region" description="Polar residues" evidence="1">
    <location>
        <begin position="145"/>
        <end position="155"/>
    </location>
</feature>
<dbReference type="AlphaFoldDB" id="A0A409VED6"/>
<feature type="region of interest" description="Disordered" evidence="1">
    <location>
        <begin position="330"/>
        <end position="351"/>
    </location>
</feature>
<organism evidence="2 3">
    <name type="scientific">Panaeolus cyanescens</name>
    <dbReference type="NCBI Taxonomy" id="181874"/>
    <lineage>
        <taxon>Eukaryota</taxon>
        <taxon>Fungi</taxon>
        <taxon>Dikarya</taxon>
        <taxon>Basidiomycota</taxon>
        <taxon>Agaricomycotina</taxon>
        <taxon>Agaricomycetes</taxon>
        <taxon>Agaricomycetidae</taxon>
        <taxon>Agaricales</taxon>
        <taxon>Agaricineae</taxon>
        <taxon>Galeropsidaceae</taxon>
        <taxon>Panaeolus</taxon>
    </lineage>
</organism>
<feature type="region of interest" description="Disordered" evidence="1">
    <location>
        <begin position="71"/>
        <end position="105"/>
    </location>
</feature>
<dbReference type="STRING" id="181874.A0A409VED6"/>
<proteinExistence type="predicted"/>
<dbReference type="EMBL" id="NHTK01006126">
    <property type="protein sequence ID" value="PPQ63327.1"/>
    <property type="molecule type" value="Genomic_DNA"/>
</dbReference>
<accession>A0A409VED6</accession>
<keyword evidence="3" id="KW-1185">Reference proteome</keyword>
<evidence type="ECO:0000313" key="3">
    <source>
        <dbReference type="Proteomes" id="UP000284842"/>
    </source>
</evidence>
<feature type="region of interest" description="Disordered" evidence="1">
    <location>
        <begin position="406"/>
        <end position="465"/>
    </location>
</feature>
<feature type="compositionally biased region" description="Low complexity" evidence="1">
    <location>
        <begin position="333"/>
        <end position="342"/>
    </location>
</feature>
<feature type="compositionally biased region" description="Polar residues" evidence="1">
    <location>
        <begin position="15"/>
        <end position="29"/>
    </location>
</feature>
<feature type="region of interest" description="Disordered" evidence="1">
    <location>
        <begin position="140"/>
        <end position="167"/>
    </location>
</feature>
<dbReference type="OrthoDB" id="3244156at2759"/>
<evidence type="ECO:0000256" key="1">
    <source>
        <dbReference type="SAM" id="MobiDB-lite"/>
    </source>
</evidence>
<sequence length="514" mass="57591">MTSPMVNTPFIPSPQWLTESPANPNLRTPSSRRSVRRPIFATHNDLMSPAPPAPANLFDPNAAAAMSVDPGIPFLATAGPSERDDDSDRGSTNDPQAPRRGNSFIGGFVKGVKRAVTLPRQSKKEWTLDQQEFYGQPPVIRDSGYASSPNQSTAGPTFPVPHTPYYPDDDEDARTVSSYHAPSETLIGHHGAKVYSKPYERYYQEEPKYYRPYRYEDEETIVGSDYNGLGSPEGTTASYITADPELGSDYARMNVPTPPMSDTSFDSYARRFRKLVKTVADLPWVAKERVTADYYPEQNRRCDEDVHPSIIWHNPNVTGVYENSISDYDALESSNDSSSNSSMLQAPRRNASHAEIDLDAEFGSTSQRIPQIPLAPSTPYGSRMATPTSQVYHYPAATPQSSQFFAPPTPWDDRTHEPGQIHPDYIQYMPSAGTQRSSRSRRSARSRTQPVYESQYDAEPTSYDPRAQADAYSVADDGWEQYPNYPNGYVQPQYTEHYYGERYGTGIHTERPPR</sequence>
<name>A0A409VED6_9AGAR</name>
<dbReference type="InParanoid" id="A0A409VED6"/>
<gene>
    <name evidence="2" type="ORF">CVT24_006773</name>
</gene>